<accession>A0AAE1TS78</accession>
<feature type="transmembrane region" description="Helical" evidence="1">
    <location>
        <begin position="21"/>
        <end position="37"/>
    </location>
</feature>
<dbReference type="EMBL" id="JAWZYT010004540">
    <property type="protein sequence ID" value="KAK4293464.1"/>
    <property type="molecule type" value="Genomic_DNA"/>
</dbReference>
<proteinExistence type="predicted"/>
<reference evidence="2" key="1">
    <citation type="submission" date="2023-11" db="EMBL/GenBank/DDBJ databases">
        <title>Genome assemblies of two species of porcelain crab, Petrolisthes cinctipes and Petrolisthes manimaculis (Anomura: Porcellanidae).</title>
        <authorList>
            <person name="Angst P."/>
        </authorList>
    </citation>
    <scope>NUCLEOTIDE SEQUENCE</scope>
    <source>
        <strain evidence="2">PB745_02</strain>
        <tissue evidence="2">Gill</tissue>
    </source>
</reference>
<keyword evidence="1" id="KW-1133">Transmembrane helix</keyword>
<evidence type="ECO:0000313" key="2">
    <source>
        <dbReference type="EMBL" id="KAK4293464.1"/>
    </source>
</evidence>
<protein>
    <submittedName>
        <fullName evidence="2">Uncharacterized protein</fullName>
    </submittedName>
</protein>
<name>A0AAE1TS78_9EUCA</name>
<evidence type="ECO:0000313" key="3">
    <source>
        <dbReference type="Proteomes" id="UP001292094"/>
    </source>
</evidence>
<dbReference type="Proteomes" id="UP001292094">
    <property type="component" value="Unassembled WGS sequence"/>
</dbReference>
<comment type="caution">
    <text evidence="2">The sequence shown here is derived from an EMBL/GenBank/DDBJ whole genome shotgun (WGS) entry which is preliminary data.</text>
</comment>
<organism evidence="2 3">
    <name type="scientific">Petrolisthes manimaculis</name>
    <dbReference type="NCBI Taxonomy" id="1843537"/>
    <lineage>
        <taxon>Eukaryota</taxon>
        <taxon>Metazoa</taxon>
        <taxon>Ecdysozoa</taxon>
        <taxon>Arthropoda</taxon>
        <taxon>Crustacea</taxon>
        <taxon>Multicrustacea</taxon>
        <taxon>Malacostraca</taxon>
        <taxon>Eumalacostraca</taxon>
        <taxon>Eucarida</taxon>
        <taxon>Decapoda</taxon>
        <taxon>Pleocyemata</taxon>
        <taxon>Anomura</taxon>
        <taxon>Galatheoidea</taxon>
        <taxon>Porcellanidae</taxon>
        <taxon>Petrolisthes</taxon>
    </lineage>
</organism>
<dbReference type="AlphaFoldDB" id="A0AAE1TS78"/>
<keyword evidence="1" id="KW-0472">Membrane</keyword>
<keyword evidence="3" id="KW-1185">Reference proteome</keyword>
<sequence>MKCTGENRHAREKLKQASRLAQVRVSSTSYLVFFYAWEHHHVEFNMPLTA</sequence>
<evidence type="ECO:0000256" key="1">
    <source>
        <dbReference type="SAM" id="Phobius"/>
    </source>
</evidence>
<gene>
    <name evidence="2" type="ORF">Pmani_033840</name>
</gene>
<keyword evidence="1" id="KW-0812">Transmembrane</keyword>